<evidence type="ECO:0000256" key="2">
    <source>
        <dbReference type="PROSITE-ProRule" id="PRU00703"/>
    </source>
</evidence>
<evidence type="ECO:0000313" key="5">
    <source>
        <dbReference type="Proteomes" id="UP000291106"/>
    </source>
</evidence>
<proteinExistence type="predicted"/>
<dbReference type="PANTHER" id="PTHR43080:SF2">
    <property type="entry name" value="CBS DOMAIN-CONTAINING PROTEIN"/>
    <property type="match status" value="1"/>
</dbReference>
<dbReference type="InterPro" id="IPR000644">
    <property type="entry name" value="CBS_dom"/>
</dbReference>
<dbReference type="SMART" id="SM00116">
    <property type="entry name" value="CBS"/>
    <property type="match status" value="2"/>
</dbReference>
<dbReference type="Pfam" id="PF00571">
    <property type="entry name" value="CBS"/>
    <property type="match status" value="2"/>
</dbReference>
<dbReference type="EMBL" id="CP036200">
    <property type="protein sequence ID" value="QBF84540.1"/>
    <property type="molecule type" value="Genomic_DNA"/>
</dbReference>
<sequence>MTLNAEQISTLAAKSANSALVKDIMTTRVVTVDLDDRLHVIRTIFENVSFNHLLVLEDNKLVGLLSYRDYLAALSPRIGTAAEFARDTRTLEQRVHQVMSHNPITISPNTSIKTATEVLLEHKIGSLPVVEDDKVIGIITWKDLLSVYLVINA</sequence>
<gene>
    <name evidence="4" type="ORF">EXU30_19105</name>
</gene>
<dbReference type="PANTHER" id="PTHR43080">
    <property type="entry name" value="CBS DOMAIN-CONTAINING PROTEIN CBSX3, MITOCHONDRIAL"/>
    <property type="match status" value="1"/>
</dbReference>
<dbReference type="CDD" id="cd04584">
    <property type="entry name" value="CBS_pair_AcuB_like"/>
    <property type="match status" value="1"/>
</dbReference>
<dbReference type="Proteomes" id="UP000291106">
    <property type="component" value="Chromosome"/>
</dbReference>
<organism evidence="4 5">
    <name type="scientific">Shewanella maritima</name>
    <dbReference type="NCBI Taxonomy" id="2520507"/>
    <lineage>
        <taxon>Bacteria</taxon>
        <taxon>Pseudomonadati</taxon>
        <taxon>Pseudomonadota</taxon>
        <taxon>Gammaproteobacteria</taxon>
        <taxon>Alteromonadales</taxon>
        <taxon>Shewanellaceae</taxon>
        <taxon>Shewanella</taxon>
    </lineage>
</organism>
<evidence type="ECO:0000259" key="3">
    <source>
        <dbReference type="PROSITE" id="PS51371"/>
    </source>
</evidence>
<feature type="domain" description="CBS" evidence="3">
    <location>
        <begin position="99"/>
        <end position="153"/>
    </location>
</feature>
<keyword evidence="5" id="KW-1185">Reference proteome</keyword>
<keyword evidence="1 2" id="KW-0129">CBS domain</keyword>
<dbReference type="AlphaFoldDB" id="A0A411PLV9"/>
<dbReference type="PROSITE" id="PS51371">
    <property type="entry name" value="CBS"/>
    <property type="match status" value="2"/>
</dbReference>
<evidence type="ECO:0000313" key="4">
    <source>
        <dbReference type="EMBL" id="QBF84540.1"/>
    </source>
</evidence>
<name>A0A411PLV9_9GAMM</name>
<protein>
    <submittedName>
        <fullName evidence="4">CBS domain-containing protein</fullName>
    </submittedName>
</protein>
<evidence type="ECO:0000256" key="1">
    <source>
        <dbReference type="ARBA" id="ARBA00023122"/>
    </source>
</evidence>
<dbReference type="SUPFAM" id="SSF54631">
    <property type="entry name" value="CBS-domain pair"/>
    <property type="match status" value="1"/>
</dbReference>
<feature type="domain" description="CBS" evidence="3">
    <location>
        <begin position="25"/>
        <end position="83"/>
    </location>
</feature>
<accession>A0A411PLV9</accession>
<dbReference type="RefSeq" id="WP_130602753.1">
    <property type="nucleotide sequence ID" value="NZ_CP036200.1"/>
</dbReference>
<reference evidence="4 5" key="1">
    <citation type="submission" date="2019-02" db="EMBL/GenBank/DDBJ databases">
        <title>Shewanella sp. D4-2 isolated from Dokdo Island.</title>
        <authorList>
            <person name="Baek K."/>
        </authorList>
    </citation>
    <scope>NUCLEOTIDE SEQUENCE [LARGE SCALE GENOMIC DNA]</scope>
    <source>
        <strain evidence="4 5">D4-2</strain>
    </source>
</reference>
<dbReference type="Gene3D" id="3.10.580.10">
    <property type="entry name" value="CBS-domain"/>
    <property type="match status" value="1"/>
</dbReference>
<dbReference type="InterPro" id="IPR046342">
    <property type="entry name" value="CBS_dom_sf"/>
</dbReference>
<dbReference type="KEGG" id="smai:EXU30_19105"/>
<dbReference type="OrthoDB" id="9794094at2"/>
<dbReference type="InterPro" id="IPR051257">
    <property type="entry name" value="Diverse_CBS-Domain"/>
</dbReference>